<dbReference type="EMBL" id="KN823274">
    <property type="protein sequence ID" value="KIO18603.1"/>
    <property type="molecule type" value="Genomic_DNA"/>
</dbReference>
<sequence>LNVGRTIVCLPHRDSPNTVTGICLDWLLGLYDARRGGQLVLHEPRKILALDPGRVILFPSALLTHETIPIAKGEWRSGMTGYAAGGLWRFIAQGFATRGASEATASPEELEQHDRQGPQRWKVGLDRFKTLPQLTY</sequence>
<dbReference type="Proteomes" id="UP000054248">
    <property type="component" value="Unassembled WGS sequence"/>
</dbReference>
<accession>A0A0C3KB05</accession>
<dbReference type="STRING" id="1051891.A0A0C3KB05"/>
<reference evidence="2" key="2">
    <citation type="submission" date="2015-01" db="EMBL/GenBank/DDBJ databases">
        <title>Evolutionary Origins and Diversification of the Mycorrhizal Mutualists.</title>
        <authorList>
            <consortium name="DOE Joint Genome Institute"/>
            <consortium name="Mycorrhizal Genomics Consortium"/>
            <person name="Kohler A."/>
            <person name="Kuo A."/>
            <person name="Nagy L.G."/>
            <person name="Floudas D."/>
            <person name="Copeland A."/>
            <person name="Barry K.W."/>
            <person name="Cichocki N."/>
            <person name="Veneault-Fourrey C."/>
            <person name="LaButti K."/>
            <person name="Lindquist E.A."/>
            <person name="Lipzen A."/>
            <person name="Lundell T."/>
            <person name="Morin E."/>
            <person name="Murat C."/>
            <person name="Riley R."/>
            <person name="Ohm R."/>
            <person name="Sun H."/>
            <person name="Tunlid A."/>
            <person name="Henrissat B."/>
            <person name="Grigoriev I.V."/>
            <person name="Hibbett D.S."/>
            <person name="Martin F."/>
        </authorList>
    </citation>
    <scope>NUCLEOTIDE SEQUENCE [LARGE SCALE GENOMIC DNA]</scope>
    <source>
        <strain evidence="2">MUT 4182</strain>
    </source>
</reference>
<evidence type="ECO:0008006" key="3">
    <source>
        <dbReference type="Google" id="ProtNLM"/>
    </source>
</evidence>
<reference evidence="1 2" key="1">
    <citation type="submission" date="2014-04" db="EMBL/GenBank/DDBJ databases">
        <authorList>
            <consortium name="DOE Joint Genome Institute"/>
            <person name="Kuo A."/>
            <person name="Girlanda M."/>
            <person name="Perotto S."/>
            <person name="Kohler A."/>
            <person name="Nagy L.G."/>
            <person name="Floudas D."/>
            <person name="Copeland A."/>
            <person name="Barry K.W."/>
            <person name="Cichocki N."/>
            <person name="Veneault-Fourrey C."/>
            <person name="LaButti K."/>
            <person name="Lindquist E.A."/>
            <person name="Lipzen A."/>
            <person name="Lundell T."/>
            <person name="Morin E."/>
            <person name="Murat C."/>
            <person name="Sun H."/>
            <person name="Tunlid A."/>
            <person name="Henrissat B."/>
            <person name="Grigoriev I.V."/>
            <person name="Hibbett D.S."/>
            <person name="Martin F."/>
            <person name="Nordberg H.P."/>
            <person name="Cantor M.N."/>
            <person name="Hua S.X."/>
        </authorList>
    </citation>
    <scope>NUCLEOTIDE SEQUENCE [LARGE SCALE GENOMIC DNA]</scope>
    <source>
        <strain evidence="1 2">MUT 4182</strain>
    </source>
</reference>
<dbReference type="Gene3D" id="3.60.130.30">
    <property type="match status" value="1"/>
</dbReference>
<dbReference type="AlphaFoldDB" id="A0A0C3KB05"/>
<protein>
    <recommendedName>
        <fullName evidence="3">Prolyl 4-hydroxylase alpha subunit Fe(2+) 2OG dioxygenase domain-containing protein</fullName>
    </recommendedName>
</protein>
<dbReference type="HOGENOM" id="CLU_031314_0_1_1"/>
<name>A0A0C3KB05_9AGAM</name>
<dbReference type="OrthoDB" id="3202607at2759"/>
<evidence type="ECO:0000313" key="1">
    <source>
        <dbReference type="EMBL" id="KIO18603.1"/>
    </source>
</evidence>
<feature type="non-terminal residue" evidence="1">
    <location>
        <position position="1"/>
    </location>
</feature>
<organism evidence="1 2">
    <name type="scientific">Tulasnella calospora MUT 4182</name>
    <dbReference type="NCBI Taxonomy" id="1051891"/>
    <lineage>
        <taxon>Eukaryota</taxon>
        <taxon>Fungi</taxon>
        <taxon>Dikarya</taxon>
        <taxon>Basidiomycota</taxon>
        <taxon>Agaricomycotina</taxon>
        <taxon>Agaricomycetes</taxon>
        <taxon>Cantharellales</taxon>
        <taxon>Tulasnellaceae</taxon>
        <taxon>Tulasnella</taxon>
    </lineage>
</organism>
<proteinExistence type="predicted"/>
<evidence type="ECO:0000313" key="2">
    <source>
        <dbReference type="Proteomes" id="UP000054248"/>
    </source>
</evidence>
<gene>
    <name evidence="1" type="ORF">M407DRAFT_83752</name>
</gene>
<keyword evidence="2" id="KW-1185">Reference proteome</keyword>